<gene>
    <name evidence="2" type="ORF">Q9312_12640</name>
</gene>
<dbReference type="Proteomes" id="UP001239782">
    <property type="component" value="Chromosome"/>
</dbReference>
<sequence length="126" mass="13993">MKKILTSSFSLLFVILSFNSAFADIVSSDNVVKLQQQQFTRQQIISYMDTAAVQKKLEQLGVSKEQAMARVQHMTDEELHQFHNSLEQLPAGEGVVGTIVTVLVVIAVLDVLGVTDVYPFIRPINS</sequence>
<reference evidence="2 3" key="1">
    <citation type="submission" date="2023-08" db="EMBL/GenBank/DDBJ databases">
        <title>Pleionea litopenaei sp. nov., isolated from stomach of juvenile Litopenaeus vannamei.</title>
        <authorList>
            <person name="Rho A.M."/>
            <person name="Hwang C.Y."/>
        </authorList>
    </citation>
    <scope>NUCLEOTIDE SEQUENCE [LARGE SCALE GENOMIC DNA]</scope>
    <source>
        <strain evidence="2 3">HL-JVS1</strain>
    </source>
</reference>
<feature type="chain" id="PRO_5041232537" evidence="1">
    <location>
        <begin position="24"/>
        <end position="126"/>
    </location>
</feature>
<keyword evidence="3" id="KW-1185">Reference proteome</keyword>
<dbReference type="RefSeq" id="WP_309201216.1">
    <property type="nucleotide sequence ID" value="NZ_CP133548.1"/>
</dbReference>
<dbReference type="NCBIfam" id="NF033919">
    <property type="entry name" value="PA2779_fam"/>
    <property type="match status" value="1"/>
</dbReference>
<dbReference type="EMBL" id="CP133548">
    <property type="protein sequence ID" value="WMS86065.1"/>
    <property type="molecule type" value="Genomic_DNA"/>
</dbReference>
<dbReference type="AlphaFoldDB" id="A0AA51X6G4"/>
<accession>A0AA51X6G4</accession>
<dbReference type="Pfam" id="PF20332">
    <property type="entry name" value="DUF6627"/>
    <property type="match status" value="1"/>
</dbReference>
<evidence type="ECO:0000313" key="2">
    <source>
        <dbReference type="EMBL" id="WMS86065.1"/>
    </source>
</evidence>
<proteinExistence type="predicted"/>
<dbReference type="KEGG" id="plei:Q9312_12640"/>
<organism evidence="2 3">
    <name type="scientific">Pleionea litopenaei</name>
    <dbReference type="NCBI Taxonomy" id="3070815"/>
    <lineage>
        <taxon>Bacteria</taxon>
        <taxon>Pseudomonadati</taxon>
        <taxon>Pseudomonadota</taxon>
        <taxon>Gammaproteobacteria</taxon>
        <taxon>Oceanospirillales</taxon>
        <taxon>Pleioneaceae</taxon>
        <taxon>Pleionea</taxon>
    </lineage>
</organism>
<evidence type="ECO:0000313" key="3">
    <source>
        <dbReference type="Proteomes" id="UP001239782"/>
    </source>
</evidence>
<keyword evidence="1" id="KW-0732">Signal</keyword>
<dbReference type="InterPro" id="IPR046735">
    <property type="entry name" value="PA2779-like"/>
</dbReference>
<protein>
    <submittedName>
        <fullName evidence="2">PA2779 family protein</fullName>
    </submittedName>
</protein>
<evidence type="ECO:0000256" key="1">
    <source>
        <dbReference type="SAM" id="SignalP"/>
    </source>
</evidence>
<name>A0AA51X6G4_9GAMM</name>
<feature type="signal peptide" evidence="1">
    <location>
        <begin position="1"/>
        <end position="23"/>
    </location>
</feature>